<dbReference type="AlphaFoldDB" id="A0A0F5Q728"/>
<evidence type="ECO:0000313" key="3">
    <source>
        <dbReference type="Proteomes" id="UP000033411"/>
    </source>
</evidence>
<gene>
    <name evidence="2" type="ORF">WH87_13190</name>
</gene>
<feature type="domain" description="Prokaryotic-type class I peptide chain release factors" evidence="1">
    <location>
        <begin position="24"/>
        <end position="40"/>
    </location>
</feature>
<dbReference type="EMBL" id="LANJ01000020">
    <property type="protein sequence ID" value="KKC36598.1"/>
    <property type="molecule type" value="Genomic_DNA"/>
</dbReference>
<dbReference type="RefSeq" id="WP_046138805.1">
    <property type="nucleotide sequence ID" value="NZ_LANJ01000020.1"/>
</dbReference>
<dbReference type="Pfam" id="PF00472">
    <property type="entry name" value="RF-1"/>
    <property type="match status" value="1"/>
</dbReference>
<evidence type="ECO:0000313" key="2">
    <source>
        <dbReference type="EMBL" id="KKC36598.1"/>
    </source>
</evidence>
<keyword evidence="3" id="KW-1185">Reference proteome</keyword>
<sequence>MPDLIPITRSISIDPAEFEETFVRSSGPGGQNVNKVSSAVQLRFNLEASPNIPEAMKRRVAILAGKRLTKDGVIVITANSHRDQPMNRTEAVERLVALLIEGSHVPKARVATRPTLASKRRRLDGKSVRSGIKKLRAGNIDAE</sequence>
<dbReference type="SUPFAM" id="SSF110916">
    <property type="entry name" value="Peptidyl-tRNA hydrolase domain-like"/>
    <property type="match status" value="1"/>
</dbReference>
<dbReference type="PANTHER" id="PTHR47814">
    <property type="entry name" value="PEPTIDYL-TRNA HYDROLASE ARFB"/>
    <property type="match status" value="1"/>
</dbReference>
<name>A0A0F5Q728_9HYPH</name>
<dbReference type="GO" id="GO:0043022">
    <property type="term" value="F:ribosome binding"/>
    <property type="evidence" value="ECO:0007669"/>
    <property type="project" value="TreeGrafter"/>
</dbReference>
<protein>
    <submittedName>
        <fullName evidence="2">Peptide chain release factor I</fullName>
    </submittedName>
</protein>
<reference evidence="2 3" key="1">
    <citation type="submission" date="2015-03" db="EMBL/GenBank/DDBJ databases">
        <authorList>
            <person name="Lepp D."/>
            <person name="Hassan Y.I."/>
            <person name="Li X.-Z."/>
            <person name="Zhou T."/>
        </authorList>
    </citation>
    <scope>NUCLEOTIDE SEQUENCE [LARGE SCALE GENOMIC DNA]</scope>
    <source>
        <strain evidence="2 3">E84</strain>
    </source>
</reference>
<dbReference type="PATRIC" id="fig|1293439.3.peg.2370"/>
<dbReference type="NCBIfam" id="NF006718">
    <property type="entry name" value="PRK09256.1"/>
    <property type="match status" value="1"/>
</dbReference>
<dbReference type="PANTHER" id="PTHR47814:SF1">
    <property type="entry name" value="PEPTIDYL-TRNA HYDROLASE ARFB"/>
    <property type="match status" value="1"/>
</dbReference>
<dbReference type="Proteomes" id="UP000033411">
    <property type="component" value="Unassembled WGS sequence"/>
</dbReference>
<dbReference type="InterPro" id="IPR000352">
    <property type="entry name" value="Pep_chain_release_fac_I"/>
</dbReference>
<evidence type="ECO:0000259" key="1">
    <source>
        <dbReference type="PROSITE" id="PS00745"/>
    </source>
</evidence>
<accession>A0A0F5Q728</accession>
<proteinExistence type="predicted"/>
<dbReference type="GO" id="GO:0004045">
    <property type="term" value="F:peptidyl-tRNA hydrolase activity"/>
    <property type="evidence" value="ECO:0007669"/>
    <property type="project" value="TreeGrafter"/>
</dbReference>
<comment type="caution">
    <text evidence="2">The sequence shown here is derived from an EMBL/GenBank/DDBJ whole genome shotgun (WGS) entry which is preliminary data.</text>
</comment>
<dbReference type="STRING" id="1293439.WH87_13190"/>
<dbReference type="GO" id="GO:0072344">
    <property type="term" value="P:rescue of stalled ribosome"/>
    <property type="evidence" value="ECO:0007669"/>
    <property type="project" value="TreeGrafter"/>
</dbReference>
<dbReference type="Gene3D" id="3.30.160.20">
    <property type="match status" value="1"/>
</dbReference>
<organism evidence="2 3">
    <name type="scientific">Devosia epidermidihirudinis</name>
    <dbReference type="NCBI Taxonomy" id="1293439"/>
    <lineage>
        <taxon>Bacteria</taxon>
        <taxon>Pseudomonadati</taxon>
        <taxon>Pseudomonadota</taxon>
        <taxon>Alphaproteobacteria</taxon>
        <taxon>Hyphomicrobiales</taxon>
        <taxon>Devosiaceae</taxon>
        <taxon>Devosia</taxon>
    </lineage>
</organism>
<dbReference type="PROSITE" id="PS00745">
    <property type="entry name" value="RF_PROK_I"/>
    <property type="match status" value="1"/>
</dbReference>
<dbReference type="GO" id="GO:0003747">
    <property type="term" value="F:translation release factor activity"/>
    <property type="evidence" value="ECO:0007669"/>
    <property type="project" value="InterPro"/>
</dbReference>